<dbReference type="SUPFAM" id="SSF56219">
    <property type="entry name" value="DNase I-like"/>
    <property type="match status" value="1"/>
</dbReference>
<dbReference type="EMBL" id="NMUH01000515">
    <property type="protein sequence ID" value="MQL80581.1"/>
    <property type="molecule type" value="Genomic_DNA"/>
</dbReference>
<name>A0A843UAX0_COLES</name>
<reference evidence="1" key="1">
    <citation type="submission" date="2017-07" db="EMBL/GenBank/DDBJ databases">
        <title>Taro Niue Genome Assembly and Annotation.</title>
        <authorList>
            <person name="Atibalentja N."/>
            <person name="Keating K."/>
            <person name="Fields C.J."/>
        </authorList>
    </citation>
    <scope>NUCLEOTIDE SEQUENCE</scope>
    <source>
        <strain evidence="1">Niue_2</strain>
        <tissue evidence="1">Leaf</tissue>
    </source>
</reference>
<accession>A0A843UAX0</accession>
<evidence type="ECO:0000313" key="1">
    <source>
        <dbReference type="EMBL" id="MQL80581.1"/>
    </source>
</evidence>
<dbReference type="InterPro" id="IPR036691">
    <property type="entry name" value="Endo/exonu/phosph_ase_sf"/>
</dbReference>
<keyword evidence="2" id="KW-1185">Reference proteome</keyword>
<sequence length="184" mass="20498">MFGELGVGRSTEQSKSWCTKGRQIFCVNKRLNEMEVATSLLGRWLPRLSGGKAVCIGPSLEKERESFGTTFWSSIMLQVVRGVVAGDFNAVIHPAERSDIQEHVGETKDFSEFIHWDALIDIGLGNAQFTWSNFINELSCSKLDRFFISTQNAKTTSPMFRLLRSLAGLSGSSSDRVARIPLFT</sequence>
<dbReference type="OrthoDB" id="692400at2759"/>
<comment type="caution">
    <text evidence="1">The sequence shown here is derived from an EMBL/GenBank/DDBJ whole genome shotgun (WGS) entry which is preliminary data.</text>
</comment>
<evidence type="ECO:0008006" key="3">
    <source>
        <dbReference type="Google" id="ProtNLM"/>
    </source>
</evidence>
<protein>
    <recommendedName>
        <fullName evidence="3">Endonuclease/exonuclease/phosphatase domain-containing protein</fullName>
    </recommendedName>
</protein>
<dbReference type="AlphaFoldDB" id="A0A843UAX0"/>
<dbReference type="Proteomes" id="UP000652761">
    <property type="component" value="Unassembled WGS sequence"/>
</dbReference>
<proteinExistence type="predicted"/>
<gene>
    <name evidence="1" type="ORF">Taro_013033</name>
</gene>
<organism evidence="1 2">
    <name type="scientific">Colocasia esculenta</name>
    <name type="common">Wild taro</name>
    <name type="synonym">Arum esculentum</name>
    <dbReference type="NCBI Taxonomy" id="4460"/>
    <lineage>
        <taxon>Eukaryota</taxon>
        <taxon>Viridiplantae</taxon>
        <taxon>Streptophyta</taxon>
        <taxon>Embryophyta</taxon>
        <taxon>Tracheophyta</taxon>
        <taxon>Spermatophyta</taxon>
        <taxon>Magnoliopsida</taxon>
        <taxon>Liliopsida</taxon>
        <taxon>Araceae</taxon>
        <taxon>Aroideae</taxon>
        <taxon>Colocasieae</taxon>
        <taxon>Colocasia</taxon>
    </lineage>
</organism>
<evidence type="ECO:0000313" key="2">
    <source>
        <dbReference type="Proteomes" id="UP000652761"/>
    </source>
</evidence>
<dbReference type="Gene3D" id="3.60.10.10">
    <property type="entry name" value="Endonuclease/exonuclease/phosphatase"/>
    <property type="match status" value="1"/>
</dbReference>